<keyword evidence="2" id="KW-1185">Reference proteome</keyword>
<sequence length="552" mass="63035">MVALYLGIDSNEVFEGVLDDPVHVTLLESFCKPDGRFAIMFYYQDGDPPPIGCPQSGRPIANAPKDVQPQVKRVYVTDGSTIRLEGKAIVVYRTNSDKAIEQRNVTDDVSYAEFNIKEMGNAVAVVCNLINMLLRPTVEITKEWGDLNKTQEGQEIKKQFMGDFESFVDFLDTTKIDLEGVVRFAVNKEMYEKYLSNIVHVKQTATNSELVAQLQADVRVWAKQMEKVGFAACLADIRIKSKLIRVLLGVDAISTTEAGERIRRTDSRDRILAETVGQVHQHRGVYQFGCVQEPPAVFELGQVENYEGAYIHMIGSVRHPATPGQPAVHHQDDLHDVALLQQHGERHRHPRQGHQSDDSELPKVFELRRQEDCLGAVPFRSAEEDSGTFVQVCLDLYLKYYQCFKQTQRTMAEVGENPFECSEMYVFGKFETFKKRVEQIVDVLETTTKYSILQSSKIENIDNFASKFQQYYKKISSKTYDALNHRLDMFDKDYVEFKQNVADTEWELEEFVGTSLEKMTDVDNVLRLLNRYVIKFPSVVVVACNKISYSLM</sequence>
<evidence type="ECO:0000313" key="1">
    <source>
        <dbReference type="EMBL" id="KAI4469355.1"/>
    </source>
</evidence>
<proteinExistence type="predicted"/>
<gene>
    <name evidence="1" type="ORF">MML48_1g00074</name>
</gene>
<reference evidence="1" key="1">
    <citation type="submission" date="2022-04" db="EMBL/GenBank/DDBJ databases">
        <title>Chromosome-scale genome assembly of Holotrichia oblita Faldermann.</title>
        <authorList>
            <person name="Rongchong L."/>
        </authorList>
    </citation>
    <scope>NUCLEOTIDE SEQUENCE</scope>
    <source>
        <strain evidence="1">81SQS9</strain>
    </source>
</reference>
<comment type="caution">
    <text evidence="1">The sequence shown here is derived from an EMBL/GenBank/DDBJ whole genome shotgun (WGS) entry which is preliminary data.</text>
</comment>
<accession>A0ACB9TR98</accession>
<dbReference type="EMBL" id="CM043015">
    <property type="protein sequence ID" value="KAI4469355.1"/>
    <property type="molecule type" value="Genomic_DNA"/>
</dbReference>
<dbReference type="Proteomes" id="UP001056778">
    <property type="component" value="Chromosome 1"/>
</dbReference>
<protein>
    <submittedName>
        <fullName evidence="1">Male fertility factor kl5</fullName>
    </submittedName>
</protein>
<evidence type="ECO:0000313" key="2">
    <source>
        <dbReference type="Proteomes" id="UP001056778"/>
    </source>
</evidence>
<name>A0ACB9TR98_HOLOL</name>
<organism evidence="1 2">
    <name type="scientific">Holotrichia oblita</name>
    <name type="common">Chafer beetle</name>
    <dbReference type="NCBI Taxonomy" id="644536"/>
    <lineage>
        <taxon>Eukaryota</taxon>
        <taxon>Metazoa</taxon>
        <taxon>Ecdysozoa</taxon>
        <taxon>Arthropoda</taxon>
        <taxon>Hexapoda</taxon>
        <taxon>Insecta</taxon>
        <taxon>Pterygota</taxon>
        <taxon>Neoptera</taxon>
        <taxon>Endopterygota</taxon>
        <taxon>Coleoptera</taxon>
        <taxon>Polyphaga</taxon>
        <taxon>Scarabaeiformia</taxon>
        <taxon>Scarabaeidae</taxon>
        <taxon>Melolonthinae</taxon>
        <taxon>Holotrichia</taxon>
    </lineage>
</organism>